<sequence length="59" mass="6719">MGMGSVMKMVQLQVWKDSKRRRAQLEFLMSFSPSGRRLTANMPTYGNSTSLVCKLHVNI</sequence>
<dbReference type="GeneID" id="27903225"/>
<organism evidence="1 2">
    <name type="scientific">Sphaerulina musiva (strain SO2202)</name>
    <name type="common">Poplar stem canker fungus</name>
    <name type="synonym">Septoria musiva</name>
    <dbReference type="NCBI Taxonomy" id="692275"/>
    <lineage>
        <taxon>Eukaryota</taxon>
        <taxon>Fungi</taxon>
        <taxon>Dikarya</taxon>
        <taxon>Ascomycota</taxon>
        <taxon>Pezizomycotina</taxon>
        <taxon>Dothideomycetes</taxon>
        <taxon>Dothideomycetidae</taxon>
        <taxon>Mycosphaerellales</taxon>
        <taxon>Mycosphaerellaceae</taxon>
        <taxon>Sphaerulina</taxon>
    </lineage>
</organism>
<gene>
    <name evidence="1" type="ORF">SEPMUDRAFT_150318</name>
</gene>
<protein>
    <submittedName>
        <fullName evidence="1">Uncharacterized protein</fullName>
    </submittedName>
</protein>
<dbReference type="HOGENOM" id="CLU_2962384_0_0_1"/>
<dbReference type="Proteomes" id="UP000016931">
    <property type="component" value="Unassembled WGS sequence"/>
</dbReference>
<name>M3D1J4_SPHMS</name>
<dbReference type="RefSeq" id="XP_016759489.1">
    <property type="nucleotide sequence ID" value="XM_016906088.1"/>
</dbReference>
<evidence type="ECO:0000313" key="1">
    <source>
        <dbReference type="EMBL" id="EMF11368.1"/>
    </source>
</evidence>
<proteinExistence type="predicted"/>
<evidence type="ECO:0000313" key="2">
    <source>
        <dbReference type="Proteomes" id="UP000016931"/>
    </source>
</evidence>
<accession>M3D1J4</accession>
<reference evidence="1 2" key="1">
    <citation type="journal article" date="2012" name="PLoS Pathog.">
        <title>Diverse lifestyles and strategies of plant pathogenesis encoded in the genomes of eighteen Dothideomycetes fungi.</title>
        <authorList>
            <person name="Ohm R.A."/>
            <person name="Feau N."/>
            <person name="Henrissat B."/>
            <person name="Schoch C.L."/>
            <person name="Horwitz B.A."/>
            <person name="Barry K.W."/>
            <person name="Condon B.J."/>
            <person name="Copeland A.C."/>
            <person name="Dhillon B."/>
            <person name="Glaser F."/>
            <person name="Hesse C.N."/>
            <person name="Kosti I."/>
            <person name="LaButti K."/>
            <person name="Lindquist E.A."/>
            <person name="Lucas S."/>
            <person name="Salamov A.A."/>
            <person name="Bradshaw R.E."/>
            <person name="Ciuffetti L."/>
            <person name="Hamelin R.C."/>
            <person name="Kema G.H.J."/>
            <person name="Lawrence C."/>
            <person name="Scott J.A."/>
            <person name="Spatafora J.W."/>
            <person name="Turgeon B.G."/>
            <person name="de Wit P.J.G.M."/>
            <person name="Zhong S."/>
            <person name="Goodwin S.B."/>
            <person name="Grigoriev I.V."/>
        </authorList>
    </citation>
    <scope>NUCLEOTIDE SEQUENCE [LARGE SCALE GENOMIC DNA]</scope>
    <source>
        <strain evidence="1 2">SO2202</strain>
    </source>
</reference>
<dbReference type="AlphaFoldDB" id="M3D1J4"/>
<keyword evidence="2" id="KW-1185">Reference proteome</keyword>
<dbReference type="EMBL" id="KB456266">
    <property type="protein sequence ID" value="EMF11368.1"/>
    <property type="molecule type" value="Genomic_DNA"/>
</dbReference>